<feature type="region of interest" description="Disordered" evidence="1">
    <location>
        <begin position="122"/>
        <end position="141"/>
    </location>
</feature>
<proteinExistence type="predicted"/>
<gene>
    <name evidence="2" type="ORF">Syun_000914</name>
</gene>
<keyword evidence="3" id="KW-1185">Reference proteome</keyword>
<evidence type="ECO:0000313" key="3">
    <source>
        <dbReference type="Proteomes" id="UP001420932"/>
    </source>
</evidence>
<reference evidence="2 3" key="1">
    <citation type="submission" date="2024-01" db="EMBL/GenBank/DDBJ databases">
        <title>Genome assemblies of Stephania.</title>
        <authorList>
            <person name="Yang L."/>
        </authorList>
    </citation>
    <scope>NUCLEOTIDE SEQUENCE [LARGE SCALE GENOMIC DNA]</scope>
    <source>
        <strain evidence="2">YNDBR</strain>
        <tissue evidence="2">Leaf</tissue>
    </source>
</reference>
<comment type="caution">
    <text evidence="2">The sequence shown here is derived from an EMBL/GenBank/DDBJ whole genome shotgun (WGS) entry which is preliminary data.</text>
</comment>
<dbReference type="Proteomes" id="UP001420932">
    <property type="component" value="Unassembled WGS sequence"/>
</dbReference>
<protein>
    <submittedName>
        <fullName evidence="2">Uncharacterized protein</fullName>
    </submittedName>
</protein>
<name>A0AAP0Q784_9MAGN</name>
<organism evidence="2 3">
    <name type="scientific">Stephania yunnanensis</name>
    <dbReference type="NCBI Taxonomy" id="152371"/>
    <lineage>
        <taxon>Eukaryota</taxon>
        <taxon>Viridiplantae</taxon>
        <taxon>Streptophyta</taxon>
        <taxon>Embryophyta</taxon>
        <taxon>Tracheophyta</taxon>
        <taxon>Spermatophyta</taxon>
        <taxon>Magnoliopsida</taxon>
        <taxon>Ranunculales</taxon>
        <taxon>Menispermaceae</taxon>
        <taxon>Menispermoideae</taxon>
        <taxon>Cissampelideae</taxon>
        <taxon>Stephania</taxon>
    </lineage>
</organism>
<evidence type="ECO:0000256" key="1">
    <source>
        <dbReference type="SAM" id="MobiDB-lite"/>
    </source>
</evidence>
<dbReference type="EMBL" id="JBBNAF010000001">
    <property type="protein sequence ID" value="KAK9168774.1"/>
    <property type="molecule type" value="Genomic_DNA"/>
</dbReference>
<accession>A0AAP0Q784</accession>
<evidence type="ECO:0000313" key="2">
    <source>
        <dbReference type="EMBL" id="KAK9168774.1"/>
    </source>
</evidence>
<sequence length="199" mass="22111">MIRKHLQGAVIKVKGRLKGFYPCEISIPYPGVRAKISISQLYETRQPSHEAIHGQCYPDGREVKATTLRLHQQQDALTKPPLSLPPIHQEVVVAKETSTPIIAMRVAPLCIHDGEASTSSLAVRRSPVKVEAETPTPSHQLKAETERTRMILRADAINGETVDKIEPNGDKGPLNVDGDSCYQVVQMIKLDLTYFRIQT</sequence>
<dbReference type="AlphaFoldDB" id="A0AAP0Q784"/>